<proteinExistence type="predicted"/>
<sequence length="101" mass="11889">DPFQDPDETTSERRTHIFEAPSKKAYRAQKRMVCFANNQNAHAFRTSTFSIALMSTFARLLRWDQSGVIVTERFEWKRNPSNPLAEFLWRFAHSPRAARGW</sequence>
<gene>
    <name evidence="1" type="ORF">BV25DRAFT_1790077</name>
</gene>
<keyword evidence="2" id="KW-1185">Reference proteome</keyword>
<reference evidence="1" key="2">
    <citation type="journal article" date="2022" name="New Phytol.">
        <title>Evolutionary transition to the ectomycorrhizal habit in the genomes of a hyperdiverse lineage of mushroom-forming fungi.</title>
        <authorList>
            <person name="Looney B."/>
            <person name="Miyauchi S."/>
            <person name="Morin E."/>
            <person name="Drula E."/>
            <person name="Courty P.E."/>
            <person name="Kohler A."/>
            <person name="Kuo A."/>
            <person name="LaButti K."/>
            <person name="Pangilinan J."/>
            <person name="Lipzen A."/>
            <person name="Riley R."/>
            <person name="Andreopoulos W."/>
            <person name="He G."/>
            <person name="Johnson J."/>
            <person name="Nolan M."/>
            <person name="Tritt A."/>
            <person name="Barry K.W."/>
            <person name="Grigoriev I.V."/>
            <person name="Nagy L.G."/>
            <person name="Hibbett D."/>
            <person name="Henrissat B."/>
            <person name="Matheny P.B."/>
            <person name="Labbe J."/>
            <person name="Martin F.M."/>
        </authorList>
    </citation>
    <scope>NUCLEOTIDE SEQUENCE</scope>
    <source>
        <strain evidence="1">HHB10654</strain>
    </source>
</reference>
<evidence type="ECO:0000313" key="1">
    <source>
        <dbReference type="EMBL" id="KAI0066553.1"/>
    </source>
</evidence>
<protein>
    <submittedName>
        <fullName evidence="1">Uncharacterized protein</fullName>
    </submittedName>
</protein>
<feature type="non-terminal residue" evidence="1">
    <location>
        <position position="1"/>
    </location>
</feature>
<feature type="non-terminal residue" evidence="1">
    <location>
        <position position="101"/>
    </location>
</feature>
<reference evidence="1" key="1">
    <citation type="submission" date="2021-03" db="EMBL/GenBank/DDBJ databases">
        <authorList>
            <consortium name="DOE Joint Genome Institute"/>
            <person name="Ahrendt S."/>
            <person name="Looney B.P."/>
            <person name="Miyauchi S."/>
            <person name="Morin E."/>
            <person name="Drula E."/>
            <person name="Courty P.E."/>
            <person name="Chicoki N."/>
            <person name="Fauchery L."/>
            <person name="Kohler A."/>
            <person name="Kuo A."/>
            <person name="Labutti K."/>
            <person name="Pangilinan J."/>
            <person name="Lipzen A."/>
            <person name="Riley R."/>
            <person name="Andreopoulos W."/>
            <person name="He G."/>
            <person name="Johnson J."/>
            <person name="Barry K.W."/>
            <person name="Grigoriev I.V."/>
            <person name="Nagy L."/>
            <person name="Hibbett D."/>
            <person name="Henrissat B."/>
            <person name="Matheny P.B."/>
            <person name="Labbe J."/>
            <person name="Martin F."/>
        </authorList>
    </citation>
    <scope>NUCLEOTIDE SEQUENCE</scope>
    <source>
        <strain evidence="1">HHB10654</strain>
    </source>
</reference>
<organism evidence="1 2">
    <name type="scientific">Artomyces pyxidatus</name>
    <dbReference type="NCBI Taxonomy" id="48021"/>
    <lineage>
        <taxon>Eukaryota</taxon>
        <taxon>Fungi</taxon>
        <taxon>Dikarya</taxon>
        <taxon>Basidiomycota</taxon>
        <taxon>Agaricomycotina</taxon>
        <taxon>Agaricomycetes</taxon>
        <taxon>Russulales</taxon>
        <taxon>Auriscalpiaceae</taxon>
        <taxon>Artomyces</taxon>
    </lineage>
</organism>
<comment type="caution">
    <text evidence="1">The sequence shown here is derived from an EMBL/GenBank/DDBJ whole genome shotgun (WGS) entry which is preliminary data.</text>
</comment>
<evidence type="ECO:0000313" key="2">
    <source>
        <dbReference type="Proteomes" id="UP000814140"/>
    </source>
</evidence>
<dbReference type="EMBL" id="MU277192">
    <property type="protein sequence ID" value="KAI0066553.1"/>
    <property type="molecule type" value="Genomic_DNA"/>
</dbReference>
<dbReference type="Proteomes" id="UP000814140">
    <property type="component" value="Unassembled WGS sequence"/>
</dbReference>
<name>A0ACB8TDQ3_9AGAM</name>
<accession>A0ACB8TDQ3</accession>